<dbReference type="Gene3D" id="1.10.10.10">
    <property type="entry name" value="Winged helix-like DNA-binding domain superfamily/Winged helix DNA-binding domain"/>
    <property type="match status" value="1"/>
</dbReference>
<protein>
    <recommendedName>
        <fullName evidence="5">HTH luxR-type domain-containing protein</fullName>
    </recommendedName>
</protein>
<dbReference type="InterPro" id="IPR027417">
    <property type="entry name" value="P-loop_NTPase"/>
</dbReference>
<evidence type="ECO:0000313" key="7">
    <source>
        <dbReference type="Proteomes" id="UP001500063"/>
    </source>
</evidence>
<evidence type="ECO:0000256" key="3">
    <source>
        <dbReference type="ARBA" id="ARBA00023163"/>
    </source>
</evidence>
<feature type="region of interest" description="Disordered" evidence="4">
    <location>
        <begin position="67"/>
        <end position="91"/>
    </location>
</feature>
<proteinExistence type="predicted"/>
<keyword evidence="2" id="KW-0238">DNA-binding</keyword>
<comment type="caution">
    <text evidence="6">The sequence shown here is derived from an EMBL/GenBank/DDBJ whole genome shotgun (WGS) entry which is preliminary data.</text>
</comment>
<dbReference type="Pfam" id="PF00196">
    <property type="entry name" value="GerE"/>
    <property type="match status" value="1"/>
</dbReference>
<gene>
    <name evidence="6" type="ORF">GCM10010319_59340</name>
</gene>
<evidence type="ECO:0000313" key="6">
    <source>
        <dbReference type="EMBL" id="GAA0373138.1"/>
    </source>
</evidence>
<feature type="domain" description="HTH luxR-type" evidence="5">
    <location>
        <begin position="353"/>
        <end position="418"/>
    </location>
</feature>
<feature type="region of interest" description="Disordered" evidence="4">
    <location>
        <begin position="338"/>
        <end position="362"/>
    </location>
</feature>
<dbReference type="Proteomes" id="UP001500063">
    <property type="component" value="Unassembled WGS sequence"/>
</dbReference>
<dbReference type="SUPFAM" id="SSF52540">
    <property type="entry name" value="P-loop containing nucleoside triphosphate hydrolases"/>
    <property type="match status" value="1"/>
</dbReference>
<keyword evidence="1" id="KW-0805">Transcription regulation</keyword>
<dbReference type="EMBL" id="BAAABW010000028">
    <property type="protein sequence ID" value="GAA0373138.1"/>
    <property type="molecule type" value="Genomic_DNA"/>
</dbReference>
<dbReference type="Gene3D" id="3.40.50.300">
    <property type="entry name" value="P-loop containing nucleotide triphosphate hydrolases"/>
    <property type="match status" value="1"/>
</dbReference>
<dbReference type="PROSITE" id="PS50043">
    <property type="entry name" value="HTH_LUXR_2"/>
    <property type="match status" value="1"/>
</dbReference>
<dbReference type="SUPFAM" id="SSF46894">
    <property type="entry name" value="C-terminal effector domain of the bipartite response regulators"/>
    <property type="match status" value="1"/>
</dbReference>
<dbReference type="SMART" id="SM00421">
    <property type="entry name" value="HTH_LUXR"/>
    <property type="match status" value="1"/>
</dbReference>
<feature type="compositionally biased region" description="Low complexity" evidence="4">
    <location>
        <begin position="75"/>
        <end position="88"/>
    </location>
</feature>
<evidence type="ECO:0000256" key="2">
    <source>
        <dbReference type="ARBA" id="ARBA00023125"/>
    </source>
</evidence>
<feature type="compositionally biased region" description="Pro residues" evidence="4">
    <location>
        <begin position="351"/>
        <end position="361"/>
    </location>
</feature>
<keyword evidence="3" id="KW-0804">Transcription</keyword>
<dbReference type="RefSeq" id="WP_344122704.1">
    <property type="nucleotide sequence ID" value="NZ_BAAABW010000028.1"/>
</dbReference>
<dbReference type="InterPro" id="IPR041664">
    <property type="entry name" value="AAA_16"/>
</dbReference>
<name>A0ABP3HKS7_9ACTN</name>
<dbReference type="PANTHER" id="PTHR44688:SF16">
    <property type="entry name" value="DNA-BINDING TRANSCRIPTIONAL ACTIVATOR DEVR_DOSR"/>
    <property type="match status" value="1"/>
</dbReference>
<accession>A0ABP3HKS7</accession>
<evidence type="ECO:0000259" key="5">
    <source>
        <dbReference type="PROSITE" id="PS50043"/>
    </source>
</evidence>
<sequence length="428" mass="46797">MLTTFSAPIDQPLRGREREMARIHDVLEHGRGGGRAVVVIEGQPGCGKTRLMRECMTLADRLGYVTAGSSRTGRPARPARAPHRLQAPGHREVSARYRGPVRPILVLIDEFQGLTGWAERTAALRRGLHHDHVVWVAARRTGMGPDPSCVLLSDPTSRCERISLGPLPPTAALELAADTLGAVPSPLVVRLVEQFDGHPRLIVELLTGMREEQSIRIDGDEATLVTPRLPDRLRARVGTTLAQYSRECRQLLCVAAVLGSEMEYEELATMLHSSPSALLPVVEEACATGVVRNDGTRTVFHNELLRQIIDDSVPDALKRALYREAAVLRAVRQPVPPADEAAHATAAASPAPTPPDHPPLSPRQHELLLLVGEGLTNQQMARRLGLSPHTVNYHLRKLFKCFGVNSRIDLLRAAGECRTPSLAGRREP</sequence>
<keyword evidence="7" id="KW-1185">Reference proteome</keyword>
<dbReference type="PRINTS" id="PR00038">
    <property type="entry name" value="HTHLUXR"/>
</dbReference>
<evidence type="ECO:0000256" key="4">
    <source>
        <dbReference type="SAM" id="MobiDB-lite"/>
    </source>
</evidence>
<organism evidence="6 7">
    <name type="scientific">Streptomyces blastmyceticus</name>
    <dbReference type="NCBI Taxonomy" id="68180"/>
    <lineage>
        <taxon>Bacteria</taxon>
        <taxon>Bacillati</taxon>
        <taxon>Actinomycetota</taxon>
        <taxon>Actinomycetes</taxon>
        <taxon>Kitasatosporales</taxon>
        <taxon>Streptomycetaceae</taxon>
        <taxon>Streptomyces</taxon>
    </lineage>
</organism>
<evidence type="ECO:0000256" key="1">
    <source>
        <dbReference type="ARBA" id="ARBA00023015"/>
    </source>
</evidence>
<reference evidence="7" key="1">
    <citation type="journal article" date="2019" name="Int. J. Syst. Evol. Microbiol.">
        <title>The Global Catalogue of Microorganisms (GCM) 10K type strain sequencing project: providing services to taxonomists for standard genome sequencing and annotation.</title>
        <authorList>
            <consortium name="The Broad Institute Genomics Platform"/>
            <consortium name="The Broad Institute Genome Sequencing Center for Infectious Disease"/>
            <person name="Wu L."/>
            <person name="Ma J."/>
        </authorList>
    </citation>
    <scope>NUCLEOTIDE SEQUENCE [LARGE SCALE GENOMIC DNA]</scope>
    <source>
        <strain evidence="7">JCM 4565</strain>
    </source>
</reference>
<dbReference type="InterPro" id="IPR000792">
    <property type="entry name" value="Tscrpt_reg_LuxR_C"/>
</dbReference>
<dbReference type="InterPro" id="IPR036388">
    <property type="entry name" value="WH-like_DNA-bd_sf"/>
</dbReference>
<dbReference type="Pfam" id="PF13191">
    <property type="entry name" value="AAA_16"/>
    <property type="match status" value="1"/>
</dbReference>
<dbReference type="PANTHER" id="PTHR44688">
    <property type="entry name" value="DNA-BINDING TRANSCRIPTIONAL ACTIVATOR DEVR_DOSR"/>
    <property type="match status" value="1"/>
</dbReference>
<dbReference type="InterPro" id="IPR016032">
    <property type="entry name" value="Sig_transdc_resp-reg_C-effctor"/>
</dbReference>